<comment type="caution">
    <text evidence="5">The sequence shown here is derived from an EMBL/GenBank/DDBJ whole genome shotgun (WGS) entry which is preliminary data.</text>
</comment>
<feature type="domain" description="Hydroxymethylglutaryl-coenzyme A synthase C-terminal" evidence="4">
    <location>
        <begin position="257"/>
        <end position="369"/>
    </location>
</feature>
<dbReference type="NCBIfam" id="TIGR01835">
    <property type="entry name" value="HMG-CoA-S_prok"/>
    <property type="match status" value="1"/>
</dbReference>
<reference evidence="5" key="2">
    <citation type="journal article" date="2023" name="Curr. Microbiol.">
        <title>Granulicatella seriolae sp. nov., a Novel Facultative Anaerobe Isolated from Yellowtail Marine Fish.</title>
        <authorList>
            <person name="Lee M."/>
            <person name="Choi Y.J."/>
            <person name="Farooq A."/>
            <person name="Jeong J.B."/>
            <person name="Jung M.Y."/>
        </authorList>
    </citation>
    <scope>NUCLEOTIDE SEQUENCE</scope>
    <source>
        <strain evidence="5">S8</strain>
    </source>
</reference>
<gene>
    <name evidence="5" type="ORF">NPA36_03030</name>
</gene>
<feature type="domain" description="Hydroxymethylglutaryl-coenzyme A synthase N-terminal" evidence="3">
    <location>
        <begin position="3"/>
        <end position="164"/>
    </location>
</feature>
<dbReference type="PANTHER" id="PTHR43323">
    <property type="entry name" value="3-HYDROXY-3-METHYLGLUTARYL COENZYME A SYNTHASE"/>
    <property type="match status" value="1"/>
</dbReference>
<keyword evidence="5" id="KW-0012">Acyltransferase</keyword>
<comment type="similarity">
    <text evidence="1">Belongs to the thiolase-like superfamily. HMG-CoA synthase family.</text>
</comment>
<dbReference type="CDD" id="cd00827">
    <property type="entry name" value="init_cond_enzymes"/>
    <property type="match status" value="1"/>
</dbReference>
<dbReference type="EMBL" id="JANHNZ010000002">
    <property type="protein sequence ID" value="MCQ9209516.1"/>
    <property type="molecule type" value="Genomic_DNA"/>
</dbReference>
<dbReference type="Proteomes" id="UP001059480">
    <property type="component" value="Unassembled WGS sequence"/>
</dbReference>
<protein>
    <submittedName>
        <fullName evidence="5">Hydroxymethylglutaryl-CoA synthase</fullName>
        <ecNumber evidence="5">2.3.3.10</ecNumber>
    </submittedName>
</protein>
<sequence>MIIGIDKLGFYTPPYALDMETLAEARGVEPAKYTIGIGQTQMALVPITQDIVSMAANAAQTMLTEEDKSAIDMILFGTETGIDHSKSAAVYLQNLLGLSNRVRAAEIKHACYGATAALQLAKGHIMLNPDSKVLVIASDIAKYGLNSGGEPTQGAGAVAILVSANPKLISLDNATSFFTDDVMDFWRPTYAAYPYVDGKYSNEQYIRFFEQVWTDYKEKTGLDFKDYAALCFHLPYSKMGLKALKPLLEEEDAAVQDRLLARYQEGTIYNRLVGNIYTGSLFLSLISLLENSQSLSVGDRIGFFSYGSGAVGEFFSGQLVEGFQEHLNQEMHKDLLEQRQALSVEEYETMFADTIQVTDQEQDFTDRPDSSHFRLAGIKDHKRLYSASGNKLFK</sequence>
<dbReference type="Gene3D" id="3.40.47.10">
    <property type="match status" value="2"/>
</dbReference>
<reference evidence="5" key="3">
    <citation type="journal article" date="2023" name="Microbiol. Resour. Announc.">
        <title>Draft Genome Sequence of Granulicatella sp. Strain S8, Isolated from a Marine Fish, Seriola quinqueradiata.</title>
        <authorList>
            <person name="Lee M."/>
            <person name="Farooq A."/>
            <person name="Jeong J.B."/>
            <person name="Jung M.Y."/>
        </authorList>
    </citation>
    <scope>NUCLEOTIDE SEQUENCE</scope>
    <source>
        <strain evidence="5">S8</strain>
    </source>
</reference>
<dbReference type="InterPro" id="IPR016039">
    <property type="entry name" value="Thiolase-like"/>
</dbReference>
<feature type="domain" description="Hydroxymethylglutaryl-coenzyme A synthase C-terminal" evidence="4">
    <location>
        <begin position="176"/>
        <end position="248"/>
    </location>
</feature>
<dbReference type="Pfam" id="PF08540">
    <property type="entry name" value="HMG_CoA_synt_C"/>
    <property type="match status" value="2"/>
</dbReference>
<dbReference type="InterPro" id="IPR013746">
    <property type="entry name" value="HMG_CoA_synt_C_dom"/>
</dbReference>
<evidence type="ECO:0000259" key="4">
    <source>
        <dbReference type="Pfam" id="PF08540"/>
    </source>
</evidence>
<organism evidence="5 6">
    <name type="scientific">Granulicatella seriolae</name>
    <dbReference type="NCBI Taxonomy" id="2967226"/>
    <lineage>
        <taxon>Bacteria</taxon>
        <taxon>Bacillati</taxon>
        <taxon>Bacillota</taxon>
        <taxon>Bacilli</taxon>
        <taxon>Lactobacillales</taxon>
        <taxon>Carnobacteriaceae</taxon>
        <taxon>Granulicatella</taxon>
    </lineage>
</organism>
<evidence type="ECO:0000313" key="5">
    <source>
        <dbReference type="EMBL" id="MCQ9209516.1"/>
    </source>
</evidence>
<evidence type="ECO:0000259" key="3">
    <source>
        <dbReference type="Pfam" id="PF01154"/>
    </source>
</evidence>
<dbReference type="RefSeq" id="WP_256944630.1">
    <property type="nucleotide sequence ID" value="NZ_JANHNZ010000002.1"/>
</dbReference>
<evidence type="ECO:0000313" key="6">
    <source>
        <dbReference type="Proteomes" id="UP001059480"/>
    </source>
</evidence>
<dbReference type="InterPro" id="IPR013528">
    <property type="entry name" value="HMG_CoA_synth_N"/>
</dbReference>
<accession>A0ABT1WLW1</accession>
<name>A0ABT1WLW1_9LACT</name>
<evidence type="ECO:0000256" key="1">
    <source>
        <dbReference type="ARBA" id="ARBA00007061"/>
    </source>
</evidence>
<evidence type="ECO:0000256" key="2">
    <source>
        <dbReference type="ARBA" id="ARBA00022679"/>
    </source>
</evidence>
<dbReference type="InterPro" id="IPR011554">
    <property type="entry name" value="HMG_CoA_synthase_prok"/>
</dbReference>
<dbReference type="PANTHER" id="PTHR43323:SF2">
    <property type="entry name" value="HYDROXYMETHYLGLUTARYL-COA SYNTHASE"/>
    <property type="match status" value="1"/>
</dbReference>
<dbReference type="SUPFAM" id="SSF53901">
    <property type="entry name" value="Thiolase-like"/>
    <property type="match status" value="2"/>
</dbReference>
<dbReference type="GO" id="GO:0004421">
    <property type="term" value="F:hydroxymethylglutaryl-CoA synthase activity"/>
    <property type="evidence" value="ECO:0007669"/>
    <property type="project" value="UniProtKB-EC"/>
</dbReference>
<keyword evidence="6" id="KW-1185">Reference proteome</keyword>
<reference evidence="5" key="1">
    <citation type="submission" date="2022-07" db="EMBL/GenBank/DDBJ databases">
        <authorList>
            <person name="Jung M.-Y."/>
            <person name="Lee M."/>
        </authorList>
    </citation>
    <scope>NUCLEOTIDE SEQUENCE</scope>
    <source>
        <strain evidence="5">S8</strain>
    </source>
</reference>
<dbReference type="EC" id="2.3.3.10" evidence="5"/>
<keyword evidence="2 5" id="KW-0808">Transferase</keyword>
<dbReference type="Pfam" id="PF01154">
    <property type="entry name" value="HMG_CoA_synt_N"/>
    <property type="match status" value="1"/>
</dbReference>
<proteinExistence type="inferred from homology"/>